<evidence type="ECO:0000313" key="3">
    <source>
        <dbReference type="Proteomes" id="UP000444721"/>
    </source>
</evidence>
<feature type="region of interest" description="Disordered" evidence="1">
    <location>
        <begin position="77"/>
        <end position="97"/>
    </location>
</feature>
<dbReference type="InterPro" id="IPR009991">
    <property type="entry name" value="DCTN3"/>
</dbReference>
<dbReference type="GO" id="GO:0061640">
    <property type="term" value="P:cytoskeleton-dependent cytokinesis"/>
    <property type="evidence" value="ECO:0007669"/>
    <property type="project" value="InterPro"/>
</dbReference>
<feature type="compositionally biased region" description="Low complexity" evidence="1">
    <location>
        <begin position="87"/>
        <end position="97"/>
    </location>
</feature>
<dbReference type="EMBL" id="VFQX01000001">
    <property type="protein sequence ID" value="KAF0985001.1"/>
    <property type="molecule type" value="Genomic_DNA"/>
</dbReference>
<comment type="caution">
    <text evidence="2">The sequence shown here is derived from an EMBL/GenBank/DDBJ whole genome shotgun (WGS) entry which is preliminary data.</text>
</comment>
<dbReference type="RefSeq" id="XP_044569714.1">
    <property type="nucleotide sequence ID" value="XM_044707366.1"/>
</dbReference>
<gene>
    <name evidence="2" type="ORF">FDP41_000040</name>
</gene>
<keyword evidence="3" id="KW-1185">Reference proteome</keyword>
<dbReference type="GO" id="GO:0005869">
    <property type="term" value="C:dynactin complex"/>
    <property type="evidence" value="ECO:0007669"/>
    <property type="project" value="InterPro"/>
</dbReference>
<proteinExistence type="predicted"/>
<name>A0A6A5CCG8_NAEFO</name>
<accession>A0A6A5CCG8</accession>
<evidence type="ECO:0000313" key="2">
    <source>
        <dbReference type="EMBL" id="KAF0985001.1"/>
    </source>
</evidence>
<reference evidence="2 3" key="1">
    <citation type="journal article" date="2019" name="Sci. Rep.">
        <title>Nanopore sequencing improves the draft genome of the human pathogenic amoeba Naegleria fowleri.</title>
        <authorList>
            <person name="Liechti N."/>
            <person name="Schurch N."/>
            <person name="Bruggmann R."/>
            <person name="Wittwer M."/>
        </authorList>
    </citation>
    <scope>NUCLEOTIDE SEQUENCE [LARGE SCALE GENOMIC DNA]</scope>
    <source>
        <strain evidence="2 3">ATCC 30894</strain>
    </source>
</reference>
<dbReference type="OrthoDB" id="16729at2759"/>
<sequence length="299" mass="35093">MSQQQQSFNSLGNEKKQMIERLEKRCQELECRLFPLEMLQWEASNFILPYARRPFRNTIKTSDSFTAKCLPIEIPNHDEEEDDHEFSNTSSSSTFTRSVKSSRNNSLLSKGSLLKRLRNLFESYNSIETPLLKEFLNKMQKCNLQEYEYFLSDFKQKRTAHSDVEYSLDHAISAVDDDAFEVDDEKSLDLLKREAQWRYIENQSEMIDHLSKSFEELDRLLPLLDTLNDRDQLTNLCTKLNELKSFQIEMDNVDASSSQQALIIQQKLCAYNDLILAISKQFLLWDKLLGQLEKESVRK</sequence>
<evidence type="ECO:0000256" key="1">
    <source>
        <dbReference type="SAM" id="MobiDB-lite"/>
    </source>
</evidence>
<dbReference type="AlphaFoldDB" id="A0A6A5CCG8"/>
<protein>
    <submittedName>
        <fullName evidence="2">Uncharacterized protein</fullName>
    </submittedName>
</protein>
<dbReference type="Pfam" id="PF07426">
    <property type="entry name" value="Dynactin_p22"/>
    <property type="match status" value="1"/>
</dbReference>
<dbReference type="VEuPathDB" id="AmoebaDB:NF0010370"/>
<dbReference type="VEuPathDB" id="AmoebaDB:NfTy_026330"/>
<dbReference type="VEuPathDB" id="AmoebaDB:FDP41_000040"/>
<dbReference type="Proteomes" id="UP000444721">
    <property type="component" value="Unassembled WGS sequence"/>
</dbReference>
<organism evidence="2 3">
    <name type="scientific">Naegleria fowleri</name>
    <name type="common">Brain eating amoeba</name>
    <dbReference type="NCBI Taxonomy" id="5763"/>
    <lineage>
        <taxon>Eukaryota</taxon>
        <taxon>Discoba</taxon>
        <taxon>Heterolobosea</taxon>
        <taxon>Tetramitia</taxon>
        <taxon>Eutetramitia</taxon>
        <taxon>Vahlkampfiidae</taxon>
        <taxon>Naegleria</taxon>
    </lineage>
</organism>
<dbReference type="GeneID" id="68107258"/>